<dbReference type="Gene3D" id="3.40.1740.10">
    <property type="entry name" value="VC0467-like"/>
    <property type="match status" value="1"/>
</dbReference>
<dbReference type="AlphaFoldDB" id="A0A933L246"/>
<evidence type="ECO:0000313" key="4">
    <source>
        <dbReference type="Proteomes" id="UP000782610"/>
    </source>
</evidence>
<comment type="similarity">
    <text evidence="1 2">Belongs to the UPF0301 (AlgH) family.</text>
</comment>
<dbReference type="HAMAP" id="MF_00758">
    <property type="entry name" value="UPF0301"/>
    <property type="match status" value="1"/>
</dbReference>
<dbReference type="InterPro" id="IPR003774">
    <property type="entry name" value="AlgH-like"/>
</dbReference>
<sequence length="192" mass="20918">MISLKGQFLVAMPGMGDERFHETVVYIVGHGDEGAMGLVINQPVEDMRFADILEELGLGEKDQIIRLPSTVRDREVLRGGPVQRGRGFVLHSPDYFREGNSYVVNDDICLTATLDILKAMAFQNAPANAVFALGYCGWAPGQLENEIALNGWLTVPFSRNLLFGTPLHSRYDTALGQLGITRASLSGDAGHA</sequence>
<gene>
    <name evidence="3" type="ORF">HY834_13995</name>
</gene>
<protein>
    <recommendedName>
        <fullName evidence="2">UPF0301 protein HY834_13995</fullName>
    </recommendedName>
</protein>
<dbReference type="PANTHER" id="PTHR30327">
    <property type="entry name" value="UNCHARACTERIZED PROTEIN YQGE"/>
    <property type="match status" value="1"/>
</dbReference>
<dbReference type="PANTHER" id="PTHR30327:SF1">
    <property type="entry name" value="UPF0301 PROTEIN YQGE"/>
    <property type="match status" value="1"/>
</dbReference>
<dbReference type="GO" id="GO:0005829">
    <property type="term" value="C:cytosol"/>
    <property type="evidence" value="ECO:0007669"/>
    <property type="project" value="TreeGrafter"/>
</dbReference>
<evidence type="ECO:0000256" key="2">
    <source>
        <dbReference type="HAMAP-Rule" id="MF_00758"/>
    </source>
</evidence>
<dbReference type="Proteomes" id="UP000782610">
    <property type="component" value="Unassembled WGS sequence"/>
</dbReference>
<evidence type="ECO:0000256" key="1">
    <source>
        <dbReference type="ARBA" id="ARBA00009600"/>
    </source>
</evidence>
<dbReference type="SUPFAM" id="SSF143456">
    <property type="entry name" value="VC0467-like"/>
    <property type="match status" value="1"/>
</dbReference>
<organism evidence="3 4">
    <name type="scientific">Devosia nanyangense</name>
    <dbReference type="NCBI Taxonomy" id="1228055"/>
    <lineage>
        <taxon>Bacteria</taxon>
        <taxon>Pseudomonadati</taxon>
        <taxon>Pseudomonadota</taxon>
        <taxon>Alphaproteobacteria</taxon>
        <taxon>Hyphomicrobiales</taxon>
        <taxon>Devosiaceae</taxon>
        <taxon>Devosia</taxon>
    </lineage>
</organism>
<dbReference type="Pfam" id="PF02622">
    <property type="entry name" value="DUF179"/>
    <property type="match status" value="1"/>
</dbReference>
<proteinExistence type="inferred from homology"/>
<dbReference type="NCBIfam" id="NF001268">
    <property type="entry name" value="PRK00228.1-4"/>
    <property type="match status" value="1"/>
</dbReference>
<accession>A0A933L246</accession>
<reference evidence="3" key="1">
    <citation type="submission" date="2020-07" db="EMBL/GenBank/DDBJ databases">
        <title>Huge and variable diversity of episymbiotic CPR bacteria and DPANN archaea in groundwater ecosystems.</title>
        <authorList>
            <person name="He C.Y."/>
            <person name="Keren R."/>
            <person name="Whittaker M."/>
            <person name="Farag I.F."/>
            <person name="Doudna J."/>
            <person name="Cate J.H.D."/>
            <person name="Banfield J.F."/>
        </authorList>
    </citation>
    <scope>NUCLEOTIDE SEQUENCE</scope>
    <source>
        <strain evidence="3">NC_groundwater_1586_Pr3_B-0.1um_66_15</strain>
    </source>
</reference>
<evidence type="ECO:0000313" key="3">
    <source>
        <dbReference type="EMBL" id="MBI4922854.1"/>
    </source>
</evidence>
<comment type="caution">
    <text evidence="3">The sequence shown here is derived from an EMBL/GenBank/DDBJ whole genome shotgun (WGS) entry which is preliminary data.</text>
</comment>
<dbReference type="EMBL" id="JACRAF010000039">
    <property type="protein sequence ID" value="MBI4922854.1"/>
    <property type="molecule type" value="Genomic_DNA"/>
</dbReference>
<name>A0A933L246_9HYPH</name>